<name>A0AAF0UBT7_SOLVR</name>
<sequence>MQKVKENCINTLYFWCKEEAIYEVDQLLDFLGSL</sequence>
<proteinExistence type="predicted"/>
<accession>A0AAF0UBT7</accession>
<organism evidence="1 2">
    <name type="scientific">Solanum verrucosum</name>
    <dbReference type="NCBI Taxonomy" id="315347"/>
    <lineage>
        <taxon>Eukaryota</taxon>
        <taxon>Viridiplantae</taxon>
        <taxon>Streptophyta</taxon>
        <taxon>Embryophyta</taxon>
        <taxon>Tracheophyta</taxon>
        <taxon>Spermatophyta</taxon>
        <taxon>Magnoliopsida</taxon>
        <taxon>eudicotyledons</taxon>
        <taxon>Gunneridae</taxon>
        <taxon>Pentapetalae</taxon>
        <taxon>asterids</taxon>
        <taxon>lamiids</taxon>
        <taxon>Solanales</taxon>
        <taxon>Solanaceae</taxon>
        <taxon>Solanoideae</taxon>
        <taxon>Solaneae</taxon>
        <taxon>Solanum</taxon>
    </lineage>
</organism>
<dbReference type="Proteomes" id="UP001234989">
    <property type="component" value="Chromosome 8"/>
</dbReference>
<evidence type="ECO:0000313" key="1">
    <source>
        <dbReference type="EMBL" id="WMV42671.1"/>
    </source>
</evidence>
<evidence type="ECO:0000313" key="2">
    <source>
        <dbReference type="Proteomes" id="UP001234989"/>
    </source>
</evidence>
<protein>
    <submittedName>
        <fullName evidence="1">Uncharacterized protein</fullName>
    </submittedName>
</protein>
<keyword evidence="2" id="KW-1185">Reference proteome</keyword>
<dbReference type="AlphaFoldDB" id="A0AAF0UBT7"/>
<gene>
    <name evidence="1" type="ORF">MTR67_036056</name>
</gene>
<dbReference type="EMBL" id="CP133619">
    <property type="protein sequence ID" value="WMV42671.1"/>
    <property type="molecule type" value="Genomic_DNA"/>
</dbReference>
<reference evidence="1" key="1">
    <citation type="submission" date="2023-08" db="EMBL/GenBank/DDBJ databases">
        <title>A de novo genome assembly of Solanum verrucosum Schlechtendal, a Mexican diploid species geographically isolated from the other diploid A-genome species in potato relatives.</title>
        <authorList>
            <person name="Hosaka K."/>
        </authorList>
    </citation>
    <scope>NUCLEOTIDE SEQUENCE</scope>
    <source>
        <tissue evidence="1">Young leaves</tissue>
    </source>
</reference>